<reference evidence="12 13" key="1">
    <citation type="submission" date="2018-03" db="EMBL/GenBank/DDBJ databases">
        <authorList>
            <person name="Keele B.F."/>
        </authorList>
    </citation>
    <scope>NUCLEOTIDE SEQUENCE [LARGE SCALE GENOMIC DNA]</scope>
    <source>
        <strain evidence="12 13">CECT 8599</strain>
    </source>
</reference>
<gene>
    <name evidence="12" type="primary">kpsM</name>
    <name evidence="12" type="ORF">ASD8599_04067</name>
</gene>
<feature type="domain" description="ABC-2 type transporter transmembrane" evidence="11">
    <location>
        <begin position="6"/>
        <end position="179"/>
    </location>
</feature>
<evidence type="ECO:0000313" key="12">
    <source>
        <dbReference type="EMBL" id="SPH27601.1"/>
    </source>
</evidence>
<evidence type="ECO:0000259" key="11">
    <source>
        <dbReference type="Pfam" id="PF01061"/>
    </source>
</evidence>
<keyword evidence="4" id="KW-1003">Cell membrane</keyword>
<evidence type="ECO:0000256" key="4">
    <source>
        <dbReference type="ARBA" id="ARBA00022475"/>
    </source>
</evidence>
<dbReference type="GO" id="GO:0015774">
    <property type="term" value="P:polysaccharide transport"/>
    <property type="evidence" value="ECO:0007669"/>
    <property type="project" value="UniProtKB-KW"/>
</dbReference>
<dbReference type="GO" id="GO:0015920">
    <property type="term" value="P:lipopolysaccharide transport"/>
    <property type="evidence" value="ECO:0007669"/>
    <property type="project" value="TreeGrafter"/>
</dbReference>
<organism evidence="12 13">
    <name type="scientific">Ascidiaceihabitans donghaensis</name>
    <dbReference type="NCBI Taxonomy" id="1510460"/>
    <lineage>
        <taxon>Bacteria</taxon>
        <taxon>Pseudomonadati</taxon>
        <taxon>Pseudomonadota</taxon>
        <taxon>Alphaproteobacteria</taxon>
        <taxon>Rhodobacterales</taxon>
        <taxon>Paracoccaceae</taxon>
        <taxon>Ascidiaceihabitans</taxon>
    </lineage>
</organism>
<evidence type="ECO:0000256" key="2">
    <source>
        <dbReference type="ARBA" id="ARBA00007783"/>
    </source>
</evidence>
<dbReference type="Pfam" id="PF01061">
    <property type="entry name" value="ABC2_membrane"/>
    <property type="match status" value="1"/>
</dbReference>
<keyword evidence="8" id="KW-0625">Polysaccharide transport</keyword>
<dbReference type="AlphaFoldDB" id="A0A2R8BQ19"/>
<evidence type="ECO:0000256" key="9">
    <source>
        <dbReference type="ARBA" id="ARBA00023136"/>
    </source>
</evidence>
<dbReference type="InterPro" id="IPR000412">
    <property type="entry name" value="ABC_2_transport"/>
</dbReference>
<evidence type="ECO:0000256" key="6">
    <source>
        <dbReference type="ARBA" id="ARBA00022692"/>
    </source>
</evidence>
<dbReference type="PANTHER" id="PTHR30413">
    <property type="entry name" value="INNER MEMBRANE TRANSPORT PERMEASE"/>
    <property type="match status" value="1"/>
</dbReference>
<keyword evidence="13" id="KW-1185">Reference proteome</keyword>
<evidence type="ECO:0000256" key="5">
    <source>
        <dbReference type="ARBA" id="ARBA00022597"/>
    </source>
</evidence>
<feature type="transmembrane region" description="Helical" evidence="10">
    <location>
        <begin position="186"/>
        <end position="207"/>
    </location>
</feature>
<proteinExistence type="inferred from homology"/>
<dbReference type="Proteomes" id="UP000244880">
    <property type="component" value="Unassembled WGS sequence"/>
</dbReference>
<evidence type="ECO:0000256" key="7">
    <source>
        <dbReference type="ARBA" id="ARBA00022989"/>
    </source>
</evidence>
<evidence type="ECO:0000256" key="1">
    <source>
        <dbReference type="ARBA" id="ARBA00004651"/>
    </source>
</evidence>
<accession>A0A2R8BQ19</accession>
<sequence>MIVLLSFGFSLLLRTPSLGNSFILFYATGYLVYNIFPKQSQVVGNALTFSKALLTYPAVSWLDAVAGRIILNMLTSVTVSYILLATILVLVDSRVVLSFGPIFQAYILCALLGIGAGLVNCAIIGFFPVWRTIWSVATRPLMLASGVIVIHEDLPPFAQSLLVYNPLMHVTGLMREGFYPMYAPQYISHIYVLVIGLSLIALGLMLLRRFNQEILNR</sequence>
<keyword evidence="3" id="KW-0813">Transport</keyword>
<evidence type="ECO:0000256" key="10">
    <source>
        <dbReference type="SAM" id="Phobius"/>
    </source>
</evidence>
<keyword evidence="5" id="KW-0762">Sugar transport</keyword>
<keyword evidence="9 10" id="KW-0472">Membrane</keyword>
<comment type="similarity">
    <text evidence="2">Belongs to the ABC-2 integral membrane protein family.</text>
</comment>
<feature type="transmembrane region" description="Helical" evidence="10">
    <location>
        <begin position="103"/>
        <end position="130"/>
    </location>
</feature>
<evidence type="ECO:0000313" key="13">
    <source>
        <dbReference type="Proteomes" id="UP000244880"/>
    </source>
</evidence>
<comment type="subcellular location">
    <subcellularLocation>
        <location evidence="1">Cell membrane</location>
        <topology evidence="1">Multi-pass membrane protein</topology>
    </subcellularLocation>
</comment>
<dbReference type="EMBL" id="OMOR01000005">
    <property type="protein sequence ID" value="SPH27601.1"/>
    <property type="molecule type" value="Genomic_DNA"/>
</dbReference>
<dbReference type="GO" id="GO:0043190">
    <property type="term" value="C:ATP-binding cassette (ABC) transporter complex"/>
    <property type="evidence" value="ECO:0007669"/>
    <property type="project" value="InterPro"/>
</dbReference>
<dbReference type="GO" id="GO:0140359">
    <property type="term" value="F:ABC-type transporter activity"/>
    <property type="evidence" value="ECO:0007669"/>
    <property type="project" value="InterPro"/>
</dbReference>
<feature type="transmembrane region" description="Helical" evidence="10">
    <location>
        <begin position="69"/>
        <end position="91"/>
    </location>
</feature>
<evidence type="ECO:0000256" key="8">
    <source>
        <dbReference type="ARBA" id="ARBA00023047"/>
    </source>
</evidence>
<name>A0A2R8BQ19_9RHOB</name>
<dbReference type="InterPro" id="IPR013525">
    <property type="entry name" value="ABC2_TM"/>
</dbReference>
<keyword evidence="6 10" id="KW-0812">Transmembrane</keyword>
<evidence type="ECO:0000256" key="3">
    <source>
        <dbReference type="ARBA" id="ARBA00022448"/>
    </source>
</evidence>
<dbReference type="PANTHER" id="PTHR30413:SF10">
    <property type="entry name" value="CAPSULE POLYSACCHARIDE EXPORT INNER-MEMBRANE PROTEIN CTRC"/>
    <property type="match status" value="1"/>
</dbReference>
<keyword evidence="7 10" id="KW-1133">Transmembrane helix</keyword>
<dbReference type="PRINTS" id="PR00164">
    <property type="entry name" value="ABC2TRNSPORT"/>
</dbReference>
<protein>
    <submittedName>
        <fullName evidence="12">Polysialic acid transport protein KpsM</fullName>
    </submittedName>
</protein>